<gene>
    <name evidence="1" type="ORF">ACFYNQ_24265</name>
</gene>
<organism evidence="1 2">
    <name type="scientific">Streptomyces hokutonensis</name>
    <dbReference type="NCBI Taxonomy" id="1306990"/>
    <lineage>
        <taxon>Bacteria</taxon>
        <taxon>Bacillati</taxon>
        <taxon>Actinomycetota</taxon>
        <taxon>Actinomycetes</taxon>
        <taxon>Kitasatosporales</taxon>
        <taxon>Streptomycetaceae</taxon>
        <taxon>Streptomyces</taxon>
    </lineage>
</organism>
<proteinExistence type="predicted"/>
<dbReference type="EMBL" id="JBIAHM010000008">
    <property type="protein sequence ID" value="MFE9601668.1"/>
    <property type="molecule type" value="Genomic_DNA"/>
</dbReference>
<comment type="caution">
    <text evidence="1">The sequence shown here is derived from an EMBL/GenBank/DDBJ whole genome shotgun (WGS) entry which is preliminary data.</text>
</comment>
<sequence length="42" mass="4577">MYVVVETWALKPAYFEQSNVVGELRSVEAVAAEHLALGAEAK</sequence>
<name>A0ABW6M686_9ACTN</name>
<protein>
    <recommendedName>
        <fullName evidence="3">Antibiotic biosynthesis monooxygenase</fullName>
    </recommendedName>
</protein>
<evidence type="ECO:0000313" key="2">
    <source>
        <dbReference type="Proteomes" id="UP001601303"/>
    </source>
</evidence>
<dbReference type="RefSeq" id="WP_388109068.1">
    <property type="nucleotide sequence ID" value="NZ_JBIAHM010000008.1"/>
</dbReference>
<dbReference type="Proteomes" id="UP001601303">
    <property type="component" value="Unassembled WGS sequence"/>
</dbReference>
<reference evidence="1 2" key="1">
    <citation type="submission" date="2024-10" db="EMBL/GenBank/DDBJ databases">
        <title>The Natural Products Discovery Center: Release of the First 8490 Sequenced Strains for Exploring Actinobacteria Biosynthetic Diversity.</title>
        <authorList>
            <person name="Kalkreuter E."/>
            <person name="Kautsar S.A."/>
            <person name="Yang D."/>
            <person name="Bader C.D."/>
            <person name="Teijaro C.N."/>
            <person name="Fluegel L."/>
            <person name="Davis C.M."/>
            <person name="Simpson J.R."/>
            <person name="Lauterbach L."/>
            <person name="Steele A.D."/>
            <person name="Gui C."/>
            <person name="Meng S."/>
            <person name="Li G."/>
            <person name="Viehrig K."/>
            <person name="Ye F."/>
            <person name="Su P."/>
            <person name="Kiefer A.F."/>
            <person name="Nichols A."/>
            <person name="Cepeda A.J."/>
            <person name="Yan W."/>
            <person name="Fan B."/>
            <person name="Jiang Y."/>
            <person name="Adhikari A."/>
            <person name="Zheng C.-J."/>
            <person name="Schuster L."/>
            <person name="Cowan T.M."/>
            <person name="Smanski M.J."/>
            <person name="Chevrette M.G."/>
            <person name="De Carvalho L.P.S."/>
            <person name="Shen B."/>
        </authorList>
    </citation>
    <scope>NUCLEOTIDE SEQUENCE [LARGE SCALE GENOMIC DNA]</scope>
    <source>
        <strain evidence="1 2">NPDC006488</strain>
    </source>
</reference>
<keyword evidence="2" id="KW-1185">Reference proteome</keyword>
<accession>A0ABW6M686</accession>
<evidence type="ECO:0008006" key="3">
    <source>
        <dbReference type="Google" id="ProtNLM"/>
    </source>
</evidence>
<evidence type="ECO:0000313" key="1">
    <source>
        <dbReference type="EMBL" id="MFE9601668.1"/>
    </source>
</evidence>